<dbReference type="EMBL" id="GGEC01064260">
    <property type="protein sequence ID" value="MBX44744.1"/>
    <property type="molecule type" value="Transcribed_RNA"/>
</dbReference>
<evidence type="ECO:0000313" key="1">
    <source>
        <dbReference type="EMBL" id="MBX44744.1"/>
    </source>
</evidence>
<proteinExistence type="predicted"/>
<organism evidence="1">
    <name type="scientific">Rhizophora mucronata</name>
    <name type="common">Asiatic mangrove</name>
    <dbReference type="NCBI Taxonomy" id="61149"/>
    <lineage>
        <taxon>Eukaryota</taxon>
        <taxon>Viridiplantae</taxon>
        <taxon>Streptophyta</taxon>
        <taxon>Embryophyta</taxon>
        <taxon>Tracheophyta</taxon>
        <taxon>Spermatophyta</taxon>
        <taxon>Magnoliopsida</taxon>
        <taxon>eudicotyledons</taxon>
        <taxon>Gunneridae</taxon>
        <taxon>Pentapetalae</taxon>
        <taxon>rosids</taxon>
        <taxon>fabids</taxon>
        <taxon>Malpighiales</taxon>
        <taxon>Rhizophoraceae</taxon>
        <taxon>Rhizophora</taxon>
    </lineage>
</organism>
<sequence>MLGKQVWKDLAWTLSNVFHKAKASKHAEYTQMTR</sequence>
<protein>
    <submittedName>
        <fullName evidence="1">Uncharacterized protein</fullName>
    </submittedName>
</protein>
<accession>A0A2P2NQN8</accession>
<dbReference type="AlphaFoldDB" id="A0A2P2NQN8"/>
<name>A0A2P2NQN8_RHIMU</name>
<reference evidence="1" key="1">
    <citation type="submission" date="2018-02" db="EMBL/GenBank/DDBJ databases">
        <title>Rhizophora mucronata_Transcriptome.</title>
        <authorList>
            <person name="Meera S.P."/>
            <person name="Sreeshan A."/>
            <person name="Augustine A."/>
        </authorList>
    </citation>
    <scope>NUCLEOTIDE SEQUENCE</scope>
    <source>
        <tissue evidence="1">Leaf</tissue>
    </source>
</reference>